<keyword evidence="3 6" id="KW-0067">ATP-binding</keyword>
<dbReference type="FunFam" id="3.40.50.300:FF:000042">
    <property type="entry name" value="Maltose/maltodextrin ABC transporter, ATP-binding protein"/>
    <property type="match status" value="1"/>
</dbReference>
<proteinExistence type="predicted"/>
<dbReference type="PROSITE" id="PS50893">
    <property type="entry name" value="ABC_TRANSPORTER_2"/>
    <property type="match status" value="1"/>
</dbReference>
<dbReference type="AlphaFoldDB" id="A0A428ZIS3"/>
<feature type="domain" description="ABC transporter" evidence="5">
    <location>
        <begin position="4"/>
        <end position="235"/>
    </location>
</feature>
<dbReference type="OrthoDB" id="9802264at2"/>
<dbReference type="GO" id="GO:0016887">
    <property type="term" value="F:ATP hydrolysis activity"/>
    <property type="evidence" value="ECO:0007669"/>
    <property type="project" value="InterPro"/>
</dbReference>
<dbReference type="InterPro" id="IPR008995">
    <property type="entry name" value="Mo/tungstate-bd_C_term_dom"/>
</dbReference>
<dbReference type="SUPFAM" id="SSF50331">
    <property type="entry name" value="MOP-like"/>
    <property type="match status" value="1"/>
</dbReference>
<evidence type="ECO:0000256" key="1">
    <source>
        <dbReference type="ARBA" id="ARBA00022448"/>
    </source>
</evidence>
<reference evidence="6 7" key="1">
    <citation type="submission" date="2018-05" db="EMBL/GenBank/DDBJ databases">
        <title>Evolution of GPA BGCs.</title>
        <authorList>
            <person name="Waglechner N."/>
            <person name="Wright G.D."/>
        </authorList>
    </citation>
    <scope>NUCLEOTIDE SEQUENCE [LARGE SCALE GENOMIC DNA]</scope>
    <source>
        <strain evidence="6 7">A82846</strain>
    </source>
</reference>
<dbReference type="Gene3D" id="2.40.50.100">
    <property type="match status" value="1"/>
</dbReference>
<evidence type="ECO:0000313" key="7">
    <source>
        <dbReference type="Proteomes" id="UP000287547"/>
    </source>
</evidence>
<feature type="region of interest" description="Disordered" evidence="4">
    <location>
        <begin position="363"/>
        <end position="397"/>
    </location>
</feature>
<dbReference type="GO" id="GO:0140359">
    <property type="term" value="F:ABC-type transporter activity"/>
    <property type="evidence" value="ECO:0007669"/>
    <property type="project" value="UniProtKB-ARBA"/>
</dbReference>
<comment type="caution">
    <text evidence="6">The sequence shown here is derived from an EMBL/GenBank/DDBJ whole genome shotgun (WGS) entry which is preliminary data.</text>
</comment>
<dbReference type="InterPro" id="IPR047641">
    <property type="entry name" value="ABC_transpr_MalK/UgpC-like"/>
</dbReference>
<evidence type="ECO:0000313" key="6">
    <source>
        <dbReference type="EMBL" id="RSM87858.1"/>
    </source>
</evidence>
<keyword evidence="1" id="KW-0813">Transport</keyword>
<dbReference type="PROSITE" id="PS00211">
    <property type="entry name" value="ABC_TRANSPORTER_1"/>
    <property type="match status" value="1"/>
</dbReference>
<dbReference type="InterPro" id="IPR003593">
    <property type="entry name" value="AAA+_ATPase"/>
</dbReference>
<gene>
    <name evidence="6" type="ORF">DMH04_08995</name>
</gene>
<dbReference type="Pfam" id="PF00005">
    <property type="entry name" value="ABC_tran"/>
    <property type="match status" value="1"/>
</dbReference>
<dbReference type="Proteomes" id="UP000287547">
    <property type="component" value="Unassembled WGS sequence"/>
</dbReference>
<evidence type="ECO:0000256" key="3">
    <source>
        <dbReference type="ARBA" id="ARBA00022840"/>
    </source>
</evidence>
<accession>A0A428ZIS3</accession>
<dbReference type="SMART" id="SM00382">
    <property type="entry name" value="AAA"/>
    <property type="match status" value="1"/>
</dbReference>
<dbReference type="GO" id="GO:0005524">
    <property type="term" value="F:ATP binding"/>
    <property type="evidence" value="ECO:0007669"/>
    <property type="project" value="UniProtKB-KW"/>
</dbReference>
<dbReference type="EMBL" id="QHKI01000005">
    <property type="protein sequence ID" value="RSM87858.1"/>
    <property type="molecule type" value="Genomic_DNA"/>
</dbReference>
<evidence type="ECO:0000259" key="5">
    <source>
        <dbReference type="PROSITE" id="PS50893"/>
    </source>
</evidence>
<dbReference type="GO" id="GO:0055052">
    <property type="term" value="C:ATP-binding cassette (ABC) transporter complex, substrate-binding subunit-containing"/>
    <property type="evidence" value="ECO:0007669"/>
    <property type="project" value="TreeGrafter"/>
</dbReference>
<sequence>MATIGLRGVSKVFSGGSIALAQVDLDVADGELMVLVGPSGCGKSTLLRIIAGLEEPTAGTLYLDDEDATNFTPQQRQVAMVFQSFALYPHMTAADNIGFPLRVSGLPPEQRHELVVESATALGVHELLERWPKQMSGGQRQRVAMGRALVRDPRILLLDEPLSNLDSGLRSELRAEISSTVRSSGITTVYVTHDQTEALTLADRIAVMRGGSIEDVGTPGRVYDRPATIFVAAFLGTPRINLFEAWVWNTVDSHVSLRIGEQTIALPWQDPRARQLAHYHGERIIVGVRAEALVSLAEPLADCTIRGRVRYLEHHGHESLAFVDIGAAGIEIDLAPPPRTPPATKLKQLRQRPVTTMRGVWKRITGTQPAEPEDESDSELPAATAGRHQKRSSGLVMRLPPSVEVSAGNTLNIGVRRELLHFFDLRGDRIDAGFR</sequence>
<dbReference type="Gene3D" id="3.40.50.300">
    <property type="entry name" value="P-loop containing nucleotide triphosphate hydrolases"/>
    <property type="match status" value="1"/>
</dbReference>
<dbReference type="RefSeq" id="WP_037255518.1">
    <property type="nucleotide sequence ID" value="NZ_QHKI01000005.1"/>
</dbReference>
<dbReference type="PANTHER" id="PTHR43875">
    <property type="entry name" value="MALTODEXTRIN IMPORT ATP-BINDING PROTEIN MSMX"/>
    <property type="match status" value="1"/>
</dbReference>
<dbReference type="InterPro" id="IPR003439">
    <property type="entry name" value="ABC_transporter-like_ATP-bd"/>
</dbReference>
<dbReference type="InterPro" id="IPR027417">
    <property type="entry name" value="P-loop_NTPase"/>
</dbReference>
<evidence type="ECO:0000256" key="2">
    <source>
        <dbReference type="ARBA" id="ARBA00022741"/>
    </source>
</evidence>
<protein>
    <submittedName>
        <fullName evidence="6">ABC transporter ATP-binding protein</fullName>
    </submittedName>
</protein>
<dbReference type="SUPFAM" id="SSF52540">
    <property type="entry name" value="P-loop containing nucleoside triphosphate hydrolases"/>
    <property type="match status" value="1"/>
</dbReference>
<keyword evidence="2" id="KW-0547">Nucleotide-binding</keyword>
<evidence type="ECO:0000256" key="4">
    <source>
        <dbReference type="SAM" id="MobiDB-lite"/>
    </source>
</evidence>
<name>A0A428ZIS3_KIBAR</name>
<dbReference type="InterPro" id="IPR017871">
    <property type="entry name" value="ABC_transporter-like_CS"/>
</dbReference>
<organism evidence="6 7">
    <name type="scientific">Kibdelosporangium aridum</name>
    <dbReference type="NCBI Taxonomy" id="2030"/>
    <lineage>
        <taxon>Bacteria</taxon>
        <taxon>Bacillati</taxon>
        <taxon>Actinomycetota</taxon>
        <taxon>Actinomycetes</taxon>
        <taxon>Pseudonocardiales</taxon>
        <taxon>Pseudonocardiaceae</taxon>
        <taxon>Kibdelosporangium</taxon>
    </lineage>
</organism>
<dbReference type="PANTHER" id="PTHR43875:SF1">
    <property type="entry name" value="OSMOPROTECTIVE COMPOUNDS UPTAKE ATP-BINDING PROTEIN GGTA"/>
    <property type="match status" value="1"/>
</dbReference>